<comment type="caution">
    <text evidence="6">The sequence shown here is derived from an EMBL/GenBank/DDBJ whole genome shotgun (WGS) entry which is preliminary data.</text>
</comment>
<dbReference type="PANTHER" id="PTHR43918">
    <property type="entry name" value="ACETYLCHOLINESTERASE"/>
    <property type="match status" value="1"/>
</dbReference>
<evidence type="ECO:0000256" key="3">
    <source>
        <dbReference type="ARBA" id="ARBA00022801"/>
    </source>
</evidence>
<name>A0A9J6GSH1_HAELO</name>
<dbReference type="GO" id="GO:0003990">
    <property type="term" value="F:acetylcholinesterase activity"/>
    <property type="evidence" value="ECO:0007669"/>
    <property type="project" value="TreeGrafter"/>
</dbReference>
<keyword evidence="4" id="KW-0325">Glycoprotein</keyword>
<keyword evidence="2" id="KW-0719">Serine esterase</keyword>
<evidence type="ECO:0000313" key="6">
    <source>
        <dbReference type="EMBL" id="KAH9377196.1"/>
    </source>
</evidence>
<evidence type="ECO:0000259" key="5">
    <source>
        <dbReference type="Pfam" id="PF00135"/>
    </source>
</evidence>
<dbReference type="GO" id="GO:0006581">
    <property type="term" value="P:acetylcholine catabolic process"/>
    <property type="evidence" value="ECO:0007669"/>
    <property type="project" value="TreeGrafter"/>
</dbReference>
<comment type="similarity">
    <text evidence="1">Belongs to the type-B carboxylesterase/lipase family.</text>
</comment>
<keyword evidence="7" id="KW-1185">Reference proteome</keyword>
<protein>
    <recommendedName>
        <fullName evidence="5">Carboxylesterase type B domain-containing protein</fullName>
    </recommendedName>
</protein>
<dbReference type="GO" id="GO:0019695">
    <property type="term" value="P:choline metabolic process"/>
    <property type="evidence" value="ECO:0007669"/>
    <property type="project" value="TreeGrafter"/>
</dbReference>
<evidence type="ECO:0000256" key="2">
    <source>
        <dbReference type="ARBA" id="ARBA00022487"/>
    </source>
</evidence>
<dbReference type="VEuPathDB" id="VectorBase:HLOH_062743"/>
<sequence>MNVSLSASSSQWVCFGNRRPHLRSAQRSVDRLCHVVPPAKRGLSNTTRLGGACTVARPEQLVVAAGRYMTIVGLAGRVLDASNQSTRGVLRRFLGIPYAVAPSGHLRFGRPNRLTDYLPNGSWYAYAHGPPCPQNGPLFESSDEDCLRVSIWAPYVCNASEPPKPVVVALAGEWLQSGDASRHEALWQELVLQGDLIVAAPNHRLGVLGFFAGDVPDAKGNDAIYDVLLALTWIKDNAAAFHGDANLMVALGHGSGGFMLATDLLQGSGGHFKRYILHGLSLRSNFPENNDVTGVSLLKAPLNCSGSSTEPVTKCLRGKKYKDIVASTAALEPLRFVPSRYQQPIDRVFNATDLRSVFRNLSGVEIICGYSAVEGSALFDEYVFPSLKADAAGGFDPPKVFSQIVHFFGYNFKTHFDLLPGSVKENLKKPELRGFREILTDVSTNCPMLKQAKEAGIRGATVYHYASLGPQDLFEPALTLEDIIQFAKTGSVHCFHPFPAVF</sequence>
<proteinExistence type="inferred from homology"/>
<keyword evidence="3" id="KW-0378">Hydrolase</keyword>
<dbReference type="InterPro" id="IPR029058">
    <property type="entry name" value="AB_hydrolase_fold"/>
</dbReference>
<feature type="domain" description="Carboxylesterase type B" evidence="5">
    <location>
        <begin position="83"/>
        <end position="466"/>
    </location>
</feature>
<gene>
    <name evidence="6" type="ORF">HPB48_017890</name>
</gene>
<dbReference type="PANTHER" id="PTHR43918:SF4">
    <property type="entry name" value="CARBOXYLIC ESTER HYDROLASE"/>
    <property type="match status" value="1"/>
</dbReference>
<dbReference type="OrthoDB" id="6499884at2759"/>
<dbReference type="EMBL" id="JABSTR010000008">
    <property type="protein sequence ID" value="KAH9377196.1"/>
    <property type="molecule type" value="Genomic_DNA"/>
</dbReference>
<dbReference type="Pfam" id="PF00135">
    <property type="entry name" value="COesterase"/>
    <property type="match status" value="1"/>
</dbReference>
<dbReference type="Gene3D" id="3.40.50.1820">
    <property type="entry name" value="alpha/beta hydrolase"/>
    <property type="match status" value="1"/>
</dbReference>
<dbReference type="InterPro" id="IPR050654">
    <property type="entry name" value="AChE-related_enzymes"/>
</dbReference>
<dbReference type="AlphaFoldDB" id="A0A9J6GSH1"/>
<dbReference type="InterPro" id="IPR002018">
    <property type="entry name" value="CarbesteraseB"/>
</dbReference>
<dbReference type="GO" id="GO:0005886">
    <property type="term" value="C:plasma membrane"/>
    <property type="evidence" value="ECO:0007669"/>
    <property type="project" value="TreeGrafter"/>
</dbReference>
<dbReference type="Proteomes" id="UP000821853">
    <property type="component" value="Unassembled WGS sequence"/>
</dbReference>
<organism evidence="6 7">
    <name type="scientific">Haemaphysalis longicornis</name>
    <name type="common">Bush tick</name>
    <dbReference type="NCBI Taxonomy" id="44386"/>
    <lineage>
        <taxon>Eukaryota</taxon>
        <taxon>Metazoa</taxon>
        <taxon>Ecdysozoa</taxon>
        <taxon>Arthropoda</taxon>
        <taxon>Chelicerata</taxon>
        <taxon>Arachnida</taxon>
        <taxon>Acari</taxon>
        <taxon>Parasitiformes</taxon>
        <taxon>Ixodida</taxon>
        <taxon>Ixodoidea</taxon>
        <taxon>Ixodidae</taxon>
        <taxon>Haemaphysalinae</taxon>
        <taxon>Haemaphysalis</taxon>
    </lineage>
</organism>
<dbReference type="GO" id="GO:0005615">
    <property type="term" value="C:extracellular space"/>
    <property type="evidence" value="ECO:0007669"/>
    <property type="project" value="TreeGrafter"/>
</dbReference>
<reference evidence="6 7" key="1">
    <citation type="journal article" date="2020" name="Cell">
        <title>Large-Scale Comparative Analyses of Tick Genomes Elucidate Their Genetic Diversity and Vector Capacities.</title>
        <authorList>
            <consortium name="Tick Genome and Microbiome Consortium (TIGMIC)"/>
            <person name="Jia N."/>
            <person name="Wang J."/>
            <person name="Shi W."/>
            <person name="Du L."/>
            <person name="Sun Y."/>
            <person name="Zhan W."/>
            <person name="Jiang J.F."/>
            <person name="Wang Q."/>
            <person name="Zhang B."/>
            <person name="Ji P."/>
            <person name="Bell-Sakyi L."/>
            <person name="Cui X.M."/>
            <person name="Yuan T.T."/>
            <person name="Jiang B.G."/>
            <person name="Yang W.F."/>
            <person name="Lam T.T."/>
            <person name="Chang Q.C."/>
            <person name="Ding S.J."/>
            <person name="Wang X.J."/>
            <person name="Zhu J.G."/>
            <person name="Ruan X.D."/>
            <person name="Zhao L."/>
            <person name="Wei J.T."/>
            <person name="Ye R.Z."/>
            <person name="Que T.C."/>
            <person name="Du C.H."/>
            <person name="Zhou Y.H."/>
            <person name="Cheng J.X."/>
            <person name="Dai P.F."/>
            <person name="Guo W.B."/>
            <person name="Han X.H."/>
            <person name="Huang E.J."/>
            <person name="Li L.F."/>
            <person name="Wei W."/>
            <person name="Gao Y.C."/>
            <person name="Liu J.Z."/>
            <person name="Shao H.Z."/>
            <person name="Wang X."/>
            <person name="Wang C.C."/>
            <person name="Yang T.C."/>
            <person name="Huo Q.B."/>
            <person name="Li W."/>
            <person name="Chen H.Y."/>
            <person name="Chen S.E."/>
            <person name="Zhou L.G."/>
            <person name="Ni X.B."/>
            <person name="Tian J.H."/>
            <person name="Sheng Y."/>
            <person name="Liu T."/>
            <person name="Pan Y.S."/>
            <person name="Xia L.Y."/>
            <person name="Li J."/>
            <person name="Zhao F."/>
            <person name="Cao W.C."/>
        </authorList>
    </citation>
    <scope>NUCLEOTIDE SEQUENCE [LARGE SCALE GENOMIC DNA]</scope>
    <source>
        <strain evidence="6">HaeL-2018</strain>
    </source>
</reference>
<evidence type="ECO:0000313" key="7">
    <source>
        <dbReference type="Proteomes" id="UP000821853"/>
    </source>
</evidence>
<dbReference type="SUPFAM" id="SSF53474">
    <property type="entry name" value="alpha/beta-Hydrolases"/>
    <property type="match status" value="1"/>
</dbReference>
<accession>A0A9J6GSH1</accession>
<evidence type="ECO:0000256" key="1">
    <source>
        <dbReference type="ARBA" id="ARBA00005964"/>
    </source>
</evidence>
<evidence type="ECO:0000256" key="4">
    <source>
        <dbReference type="ARBA" id="ARBA00023180"/>
    </source>
</evidence>
<dbReference type="OMA" id="AMFTEAT"/>